<keyword evidence="1" id="KW-1133">Transmembrane helix</keyword>
<dbReference type="AlphaFoldDB" id="A0A679FPD5"/>
<keyword evidence="1" id="KW-0812">Transmembrane</keyword>
<proteinExistence type="predicted"/>
<accession>A0A679FPD5</accession>
<keyword evidence="3" id="KW-1185">Reference proteome</keyword>
<evidence type="ECO:0000313" key="3">
    <source>
        <dbReference type="Proteomes" id="UP000501421"/>
    </source>
</evidence>
<name>A0A679FPD5_9BACL</name>
<organism evidence="2 3">
    <name type="scientific">Geobacillus subterraneus</name>
    <dbReference type="NCBI Taxonomy" id="129338"/>
    <lineage>
        <taxon>Bacteria</taxon>
        <taxon>Bacillati</taxon>
        <taxon>Bacillota</taxon>
        <taxon>Bacilli</taxon>
        <taxon>Bacillales</taxon>
        <taxon>Anoxybacillaceae</taxon>
        <taxon>Geobacillus</taxon>
    </lineage>
</organism>
<sequence>MLPHCSKETTVFHQSSKENTGEAWAEVVASKIGQQIGLNMMEVDLAVYDGIVGVLSENFVFDDEEFYEGGDLFFTIAEDFDRYNLKHYHFLNIIKVLSEFHLEKEFVQIPIFDALMQIKIVTVITGGVLFTTMVTSLHLYMIMERH</sequence>
<gene>
    <name evidence="2" type="ORF">GsuE55_05190</name>
</gene>
<evidence type="ECO:0000313" key="2">
    <source>
        <dbReference type="EMBL" id="BBW95686.1"/>
    </source>
</evidence>
<dbReference type="Proteomes" id="UP000501421">
    <property type="component" value="Chromosome"/>
</dbReference>
<evidence type="ECO:0000256" key="1">
    <source>
        <dbReference type="SAM" id="Phobius"/>
    </source>
</evidence>
<protein>
    <submittedName>
        <fullName evidence="2">Uncharacterized protein</fullName>
    </submittedName>
</protein>
<keyword evidence="1" id="KW-0472">Membrane</keyword>
<dbReference type="EMBL" id="AP022557">
    <property type="protein sequence ID" value="BBW95686.1"/>
    <property type="molecule type" value="Genomic_DNA"/>
</dbReference>
<dbReference type="RefSeq" id="WP_231559845.1">
    <property type="nucleotide sequence ID" value="NZ_AP022557.1"/>
</dbReference>
<reference evidence="3" key="1">
    <citation type="journal article" date="2020" name="Microbiol. Resour. Announc.">
        <title>Complete Genome Sequence of Geobacillus sp. Strain E55-1, Isolated from Mine Geyser in Japan.</title>
        <authorList>
            <person name="Miyazaki K."/>
            <person name="Hase E."/>
            <person name="Tokito N."/>
        </authorList>
    </citation>
    <scope>NUCLEOTIDE SEQUENCE [LARGE SCALE GENOMIC DNA]</scope>
    <source>
        <strain evidence="3">E55-1</strain>
    </source>
</reference>
<feature type="transmembrane region" description="Helical" evidence="1">
    <location>
        <begin position="120"/>
        <end position="143"/>
    </location>
</feature>